<dbReference type="InterPro" id="IPR006036">
    <property type="entry name" value="K_uptake_TrkA"/>
</dbReference>
<evidence type="ECO:0000256" key="3">
    <source>
        <dbReference type="ARBA" id="ARBA00022538"/>
    </source>
</evidence>
<dbReference type="PANTHER" id="PTHR43833">
    <property type="entry name" value="POTASSIUM CHANNEL PROTEIN 2-RELATED-RELATED"/>
    <property type="match status" value="1"/>
</dbReference>
<dbReference type="RefSeq" id="WP_248652904.1">
    <property type="nucleotide sequence ID" value="NZ_CP096661.1"/>
</dbReference>
<proteinExistence type="predicted"/>
<keyword evidence="3" id="KW-0633">Potassium transport</keyword>
<sequence length="229" mass="25049">MYVIIVGAGDIGSQLLEIATRENNNVVVIEKDEAVATRTAQNFDCLVLNRDATVMDALEEAGAEQADAIISTTESDATNIMVMLLAQELEIPSQVSVVHNPEHMGLFRQLGVNVLENPEHLIAEYLYRAVQRPAIKDFMHLSGDAEIFEITVGEGSPLVHRTLATADEDGILPDDVRVVAIERDHSVILPQGDTEIRTGDLVTVFSTRGFEPEIIEVFVGEEGVRSKVT</sequence>
<gene>
    <name evidence="9" type="ORF">M0R89_20605</name>
</gene>
<keyword evidence="4" id="KW-0630">Potassium</keyword>
<keyword evidence="5" id="KW-0520">NAD</keyword>
<dbReference type="PROSITE" id="PS51202">
    <property type="entry name" value="RCK_C"/>
    <property type="match status" value="1"/>
</dbReference>
<dbReference type="Gene3D" id="3.40.50.720">
    <property type="entry name" value="NAD(P)-binding Rossmann-like Domain"/>
    <property type="match status" value="1"/>
</dbReference>
<dbReference type="GO" id="GO:0005886">
    <property type="term" value="C:plasma membrane"/>
    <property type="evidence" value="ECO:0007669"/>
    <property type="project" value="InterPro"/>
</dbReference>
<dbReference type="GO" id="GO:0015079">
    <property type="term" value="F:potassium ion transmembrane transporter activity"/>
    <property type="evidence" value="ECO:0007669"/>
    <property type="project" value="InterPro"/>
</dbReference>
<keyword evidence="2" id="KW-0813">Transport</keyword>
<dbReference type="PRINTS" id="PR00335">
    <property type="entry name" value="KUPTAKETRKA"/>
</dbReference>
<evidence type="ECO:0000256" key="6">
    <source>
        <dbReference type="ARBA" id="ARBA00023065"/>
    </source>
</evidence>
<protein>
    <submittedName>
        <fullName evidence="9">TrkA family potassium uptake protein</fullName>
    </submittedName>
</protein>
<dbReference type="InterPro" id="IPR036721">
    <property type="entry name" value="RCK_C_sf"/>
</dbReference>
<feature type="domain" description="RCK C-terminal" evidence="8">
    <location>
        <begin position="133"/>
        <end position="221"/>
    </location>
</feature>
<dbReference type="PANTHER" id="PTHR43833:SF5">
    <property type="entry name" value="TRK SYSTEM POTASSIUM UPTAKE PROTEIN TRKA"/>
    <property type="match status" value="1"/>
</dbReference>
<dbReference type="PROSITE" id="PS51201">
    <property type="entry name" value="RCK_N"/>
    <property type="match status" value="1"/>
</dbReference>
<evidence type="ECO:0000259" key="7">
    <source>
        <dbReference type="PROSITE" id="PS51201"/>
    </source>
</evidence>
<dbReference type="EMBL" id="CP096661">
    <property type="protein sequence ID" value="UPV76871.1"/>
    <property type="molecule type" value="Genomic_DNA"/>
</dbReference>
<dbReference type="SUPFAM" id="SSF51735">
    <property type="entry name" value="NAD(P)-binding Rossmann-fold domains"/>
    <property type="match status" value="1"/>
</dbReference>
<comment type="function">
    <text evidence="1">Part of a potassium transport system.</text>
</comment>
<dbReference type="AlphaFoldDB" id="A0A8U0I1V9"/>
<dbReference type="InterPro" id="IPR036291">
    <property type="entry name" value="NAD(P)-bd_dom_sf"/>
</dbReference>
<evidence type="ECO:0000256" key="2">
    <source>
        <dbReference type="ARBA" id="ARBA00022448"/>
    </source>
</evidence>
<evidence type="ECO:0000313" key="9">
    <source>
        <dbReference type="EMBL" id="UPV76871.1"/>
    </source>
</evidence>
<dbReference type="Gene3D" id="3.30.70.1450">
    <property type="entry name" value="Regulator of K+ conductance, C-terminal domain"/>
    <property type="match status" value="1"/>
</dbReference>
<accession>A0A8U0I1V9</accession>
<dbReference type="InterPro" id="IPR050721">
    <property type="entry name" value="Trk_Ktr_HKT_K-transport"/>
</dbReference>
<keyword evidence="6" id="KW-0406">Ion transport</keyword>
<evidence type="ECO:0000256" key="5">
    <source>
        <dbReference type="ARBA" id="ARBA00023027"/>
    </source>
</evidence>
<dbReference type="GeneID" id="72187654"/>
<keyword evidence="9" id="KW-0614">Plasmid</keyword>
<evidence type="ECO:0000259" key="8">
    <source>
        <dbReference type="PROSITE" id="PS51202"/>
    </source>
</evidence>
<dbReference type="SUPFAM" id="SSF116726">
    <property type="entry name" value="TrkA C-terminal domain-like"/>
    <property type="match status" value="1"/>
</dbReference>
<dbReference type="KEGG" id="halx:M0R89_20605"/>
<dbReference type="Proteomes" id="UP000830729">
    <property type="component" value="Plasmid unnamed2"/>
</dbReference>
<evidence type="ECO:0000256" key="1">
    <source>
        <dbReference type="ARBA" id="ARBA00003660"/>
    </source>
</evidence>
<keyword evidence="10" id="KW-1185">Reference proteome</keyword>
<dbReference type="Pfam" id="PF02254">
    <property type="entry name" value="TrkA_N"/>
    <property type="match status" value="1"/>
</dbReference>
<reference evidence="9 10" key="1">
    <citation type="submission" date="2022-04" db="EMBL/GenBank/DDBJ databases">
        <title>Diverse halophilic archaea isolated from saline environments.</title>
        <authorList>
            <person name="Cui H.-L."/>
        </authorList>
    </citation>
    <scope>NUCLEOTIDE SEQUENCE [LARGE SCALE GENOMIC DNA]</scope>
    <source>
        <strain evidence="9 10">XZYJT49</strain>
        <plasmid evidence="9 10">unnamed2</plasmid>
    </source>
</reference>
<feature type="domain" description="RCK N-terminal" evidence="7">
    <location>
        <begin position="1"/>
        <end position="122"/>
    </location>
</feature>
<evidence type="ECO:0000313" key="10">
    <source>
        <dbReference type="Proteomes" id="UP000830729"/>
    </source>
</evidence>
<dbReference type="Pfam" id="PF02080">
    <property type="entry name" value="TrkA_C"/>
    <property type="match status" value="1"/>
</dbReference>
<organism evidence="9 10">
    <name type="scientific">Halorussus limi</name>
    <dbReference type="NCBI Taxonomy" id="2938695"/>
    <lineage>
        <taxon>Archaea</taxon>
        <taxon>Methanobacteriati</taxon>
        <taxon>Methanobacteriota</taxon>
        <taxon>Stenosarchaea group</taxon>
        <taxon>Halobacteria</taxon>
        <taxon>Halobacteriales</taxon>
        <taxon>Haladaptataceae</taxon>
        <taxon>Halorussus</taxon>
    </lineage>
</organism>
<name>A0A8U0I1V9_9EURY</name>
<geneLocation type="plasmid" evidence="9 10">
    <name>unnamed2</name>
</geneLocation>
<dbReference type="InterPro" id="IPR006037">
    <property type="entry name" value="RCK_C"/>
</dbReference>
<evidence type="ECO:0000256" key="4">
    <source>
        <dbReference type="ARBA" id="ARBA00022958"/>
    </source>
</evidence>
<dbReference type="InterPro" id="IPR003148">
    <property type="entry name" value="RCK_N"/>
</dbReference>